<evidence type="ECO:0000256" key="4">
    <source>
        <dbReference type="ARBA" id="ARBA00022989"/>
    </source>
</evidence>
<organism evidence="7 8">
    <name type="scientific">Polysphondylium violaceum</name>
    <dbReference type="NCBI Taxonomy" id="133409"/>
    <lineage>
        <taxon>Eukaryota</taxon>
        <taxon>Amoebozoa</taxon>
        <taxon>Evosea</taxon>
        <taxon>Eumycetozoa</taxon>
        <taxon>Dictyostelia</taxon>
        <taxon>Dictyosteliales</taxon>
        <taxon>Dictyosteliaceae</taxon>
        <taxon>Polysphondylium</taxon>
    </lineage>
</organism>
<keyword evidence="8" id="KW-1185">Reference proteome</keyword>
<evidence type="ECO:0000313" key="8">
    <source>
        <dbReference type="Proteomes" id="UP000695562"/>
    </source>
</evidence>
<keyword evidence="4 6" id="KW-1133">Transmembrane helix</keyword>
<sequence>MSQHINYSMAGLTLVGGVIGYAKAKSLPSLIAGTTFSVLYLSTGYLIQDNPELGHGLTAVVSTVLAASMGKRAIKSGKFVPAGAVASAAALTTLYSAKKYFDWKNGL</sequence>
<comment type="similarity">
    <text evidence="2">Belongs to the TMEM14 family.</text>
</comment>
<comment type="caution">
    <text evidence="7">The sequence shown here is derived from an EMBL/GenBank/DDBJ whole genome shotgun (WGS) entry which is preliminary data.</text>
</comment>
<evidence type="ECO:0000256" key="5">
    <source>
        <dbReference type="ARBA" id="ARBA00023136"/>
    </source>
</evidence>
<dbReference type="GO" id="GO:0016020">
    <property type="term" value="C:membrane"/>
    <property type="evidence" value="ECO:0007669"/>
    <property type="project" value="UniProtKB-SubCell"/>
</dbReference>
<evidence type="ECO:0000256" key="2">
    <source>
        <dbReference type="ARBA" id="ARBA00007590"/>
    </source>
</evidence>
<dbReference type="PANTHER" id="PTHR12668">
    <property type="entry name" value="TRANSMEMBRANE PROTEIN 14, 15"/>
    <property type="match status" value="1"/>
</dbReference>
<dbReference type="InterPro" id="IPR044890">
    <property type="entry name" value="TMEM14_sf"/>
</dbReference>
<evidence type="ECO:0008006" key="9">
    <source>
        <dbReference type="Google" id="ProtNLM"/>
    </source>
</evidence>
<dbReference type="EMBL" id="AJWJ01000203">
    <property type="protein sequence ID" value="KAF2073458.1"/>
    <property type="molecule type" value="Genomic_DNA"/>
</dbReference>
<comment type="subcellular location">
    <subcellularLocation>
        <location evidence="1">Membrane</location>
    </subcellularLocation>
</comment>
<accession>A0A8J4PS38</accession>
<keyword evidence="3 6" id="KW-0812">Transmembrane</keyword>
<dbReference type="Gene3D" id="1.10.10.1740">
    <property type="entry name" value="Transmembrane protein 14-like"/>
    <property type="match status" value="1"/>
</dbReference>
<evidence type="ECO:0000256" key="3">
    <source>
        <dbReference type="ARBA" id="ARBA00022692"/>
    </source>
</evidence>
<dbReference type="Pfam" id="PF03647">
    <property type="entry name" value="Tmemb_14"/>
    <property type="match status" value="1"/>
</dbReference>
<dbReference type="Proteomes" id="UP000695562">
    <property type="component" value="Unassembled WGS sequence"/>
</dbReference>
<gene>
    <name evidence="7" type="ORF">CYY_005243</name>
</gene>
<dbReference type="AlphaFoldDB" id="A0A8J4PS38"/>
<evidence type="ECO:0000313" key="7">
    <source>
        <dbReference type="EMBL" id="KAF2073458.1"/>
    </source>
</evidence>
<evidence type="ECO:0000256" key="1">
    <source>
        <dbReference type="ARBA" id="ARBA00004370"/>
    </source>
</evidence>
<name>A0A8J4PS38_9MYCE</name>
<reference evidence="7" key="1">
    <citation type="submission" date="2020-01" db="EMBL/GenBank/DDBJ databases">
        <title>Development of genomics and gene disruption for Polysphondylium violaceum indicates a role for the polyketide synthase stlB in stalk morphogenesis.</title>
        <authorList>
            <person name="Narita B."/>
            <person name="Kawabe Y."/>
            <person name="Kin K."/>
            <person name="Saito T."/>
            <person name="Gibbs R."/>
            <person name="Kuspa A."/>
            <person name="Muzny D."/>
            <person name="Queller D."/>
            <person name="Richards S."/>
            <person name="Strassman J."/>
            <person name="Sucgang R."/>
            <person name="Worley K."/>
            <person name="Schaap P."/>
        </authorList>
    </citation>
    <scope>NUCLEOTIDE SEQUENCE</scope>
    <source>
        <strain evidence="7">QSvi11</strain>
    </source>
</reference>
<proteinExistence type="inferred from homology"/>
<dbReference type="InterPro" id="IPR005349">
    <property type="entry name" value="TMEM14"/>
</dbReference>
<feature type="transmembrane region" description="Helical" evidence="6">
    <location>
        <begin position="79"/>
        <end position="97"/>
    </location>
</feature>
<evidence type="ECO:0000256" key="6">
    <source>
        <dbReference type="SAM" id="Phobius"/>
    </source>
</evidence>
<dbReference type="OrthoDB" id="5620at2759"/>
<protein>
    <recommendedName>
        <fullName evidence="9">Transmembrane protein 14</fullName>
    </recommendedName>
</protein>
<keyword evidence="5 6" id="KW-0472">Membrane</keyword>